<dbReference type="EMBL" id="GBXM01028197">
    <property type="protein sequence ID" value="JAH80380.1"/>
    <property type="molecule type" value="Transcribed_RNA"/>
</dbReference>
<organism evidence="1">
    <name type="scientific">Anguilla anguilla</name>
    <name type="common">European freshwater eel</name>
    <name type="synonym">Muraena anguilla</name>
    <dbReference type="NCBI Taxonomy" id="7936"/>
    <lineage>
        <taxon>Eukaryota</taxon>
        <taxon>Metazoa</taxon>
        <taxon>Chordata</taxon>
        <taxon>Craniata</taxon>
        <taxon>Vertebrata</taxon>
        <taxon>Euteleostomi</taxon>
        <taxon>Actinopterygii</taxon>
        <taxon>Neopterygii</taxon>
        <taxon>Teleostei</taxon>
        <taxon>Anguilliformes</taxon>
        <taxon>Anguillidae</taxon>
        <taxon>Anguilla</taxon>
    </lineage>
</organism>
<protein>
    <submittedName>
        <fullName evidence="1">Uncharacterized protein</fullName>
    </submittedName>
</protein>
<name>A0A0E9VSS2_ANGAN</name>
<accession>A0A0E9VSS2</accession>
<evidence type="ECO:0000313" key="1">
    <source>
        <dbReference type="EMBL" id="JAH80380.1"/>
    </source>
</evidence>
<sequence length="27" mass="2816">MDWGEGMGVVVCSRDSLEQICASGGTK</sequence>
<reference evidence="1" key="1">
    <citation type="submission" date="2014-11" db="EMBL/GenBank/DDBJ databases">
        <authorList>
            <person name="Amaro Gonzalez C."/>
        </authorList>
    </citation>
    <scope>NUCLEOTIDE SEQUENCE</scope>
</reference>
<reference evidence="1" key="2">
    <citation type="journal article" date="2015" name="Fish Shellfish Immunol.">
        <title>Early steps in the European eel (Anguilla anguilla)-Vibrio vulnificus interaction in the gills: Role of the RtxA13 toxin.</title>
        <authorList>
            <person name="Callol A."/>
            <person name="Pajuelo D."/>
            <person name="Ebbesson L."/>
            <person name="Teles M."/>
            <person name="MacKenzie S."/>
            <person name="Amaro C."/>
        </authorList>
    </citation>
    <scope>NUCLEOTIDE SEQUENCE</scope>
</reference>
<proteinExistence type="predicted"/>
<dbReference type="AlphaFoldDB" id="A0A0E9VSS2"/>